<proteinExistence type="predicted"/>
<sequence>MEECAQWQLEQDTTNLVDCSVKLSRLFHLELNNSKEEAYSFVADTTHDAKSRKKKELRSKVEMEMHRLGHQLSHLNEPRIGRTPSQLNDFDTRSRRASNRGRRVVNRHANNSTV</sequence>
<dbReference type="Proteomes" id="UP001497516">
    <property type="component" value="Chromosome 4"/>
</dbReference>
<dbReference type="AlphaFoldDB" id="A0AAV2ECG6"/>
<keyword evidence="3" id="KW-1185">Reference proteome</keyword>
<gene>
    <name evidence="2" type="ORF">LTRI10_LOCUS24861</name>
</gene>
<name>A0AAV2ECG6_9ROSI</name>
<feature type="compositionally biased region" description="Basic residues" evidence="1">
    <location>
        <begin position="95"/>
        <end position="106"/>
    </location>
</feature>
<organism evidence="2 3">
    <name type="scientific">Linum trigynum</name>
    <dbReference type="NCBI Taxonomy" id="586398"/>
    <lineage>
        <taxon>Eukaryota</taxon>
        <taxon>Viridiplantae</taxon>
        <taxon>Streptophyta</taxon>
        <taxon>Embryophyta</taxon>
        <taxon>Tracheophyta</taxon>
        <taxon>Spermatophyta</taxon>
        <taxon>Magnoliopsida</taxon>
        <taxon>eudicotyledons</taxon>
        <taxon>Gunneridae</taxon>
        <taxon>Pentapetalae</taxon>
        <taxon>rosids</taxon>
        <taxon>fabids</taxon>
        <taxon>Malpighiales</taxon>
        <taxon>Linaceae</taxon>
        <taxon>Linum</taxon>
    </lineage>
</organism>
<dbReference type="EMBL" id="OZ034817">
    <property type="protein sequence ID" value="CAL1383599.1"/>
    <property type="molecule type" value="Genomic_DNA"/>
</dbReference>
<evidence type="ECO:0000313" key="3">
    <source>
        <dbReference type="Proteomes" id="UP001497516"/>
    </source>
</evidence>
<accession>A0AAV2ECG6</accession>
<evidence type="ECO:0000313" key="2">
    <source>
        <dbReference type="EMBL" id="CAL1383599.1"/>
    </source>
</evidence>
<reference evidence="2 3" key="1">
    <citation type="submission" date="2024-04" db="EMBL/GenBank/DDBJ databases">
        <authorList>
            <person name="Fracassetti M."/>
        </authorList>
    </citation>
    <scope>NUCLEOTIDE SEQUENCE [LARGE SCALE GENOMIC DNA]</scope>
</reference>
<protein>
    <submittedName>
        <fullName evidence="2">Uncharacterized protein</fullName>
    </submittedName>
</protein>
<feature type="region of interest" description="Disordered" evidence="1">
    <location>
        <begin position="70"/>
        <end position="114"/>
    </location>
</feature>
<evidence type="ECO:0000256" key="1">
    <source>
        <dbReference type="SAM" id="MobiDB-lite"/>
    </source>
</evidence>